<proteinExistence type="predicted"/>
<feature type="non-terminal residue" evidence="1">
    <location>
        <position position="66"/>
    </location>
</feature>
<evidence type="ECO:0000313" key="2">
    <source>
        <dbReference type="Proteomes" id="UP000265520"/>
    </source>
</evidence>
<evidence type="ECO:0000313" key="1">
    <source>
        <dbReference type="EMBL" id="MCI70126.1"/>
    </source>
</evidence>
<sequence length="66" mass="6801">MEVFLRGDGVGGKSFPENISGRRSGVEICLLIEQKTGFGAATRAGRSPHGAGRNALAGLVLLHLGP</sequence>
<protein>
    <submittedName>
        <fullName evidence="1">Uncharacterized protein</fullName>
    </submittedName>
</protein>
<dbReference type="AlphaFoldDB" id="A0A392UCH7"/>
<organism evidence="1 2">
    <name type="scientific">Trifolium medium</name>
    <dbReference type="NCBI Taxonomy" id="97028"/>
    <lineage>
        <taxon>Eukaryota</taxon>
        <taxon>Viridiplantae</taxon>
        <taxon>Streptophyta</taxon>
        <taxon>Embryophyta</taxon>
        <taxon>Tracheophyta</taxon>
        <taxon>Spermatophyta</taxon>
        <taxon>Magnoliopsida</taxon>
        <taxon>eudicotyledons</taxon>
        <taxon>Gunneridae</taxon>
        <taxon>Pentapetalae</taxon>
        <taxon>rosids</taxon>
        <taxon>fabids</taxon>
        <taxon>Fabales</taxon>
        <taxon>Fabaceae</taxon>
        <taxon>Papilionoideae</taxon>
        <taxon>50 kb inversion clade</taxon>
        <taxon>NPAAA clade</taxon>
        <taxon>Hologalegina</taxon>
        <taxon>IRL clade</taxon>
        <taxon>Trifolieae</taxon>
        <taxon>Trifolium</taxon>
    </lineage>
</organism>
<keyword evidence="2" id="KW-1185">Reference proteome</keyword>
<name>A0A392UCH7_9FABA</name>
<reference evidence="1 2" key="1">
    <citation type="journal article" date="2018" name="Front. Plant Sci.">
        <title>Red Clover (Trifolium pratense) and Zigzag Clover (T. medium) - A Picture of Genomic Similarities and Differences.</title>
        <authorList>
            <person name="Dluhosova J."/>
            <person name="Istvanek J."/>
            <person name="Nedelnik J."/>
            <person name="Repkova J."/>
        </authorList>
    </citation>
    <scope>NUCLEOTIDE SEQUENCE [LARGE SCALE GENOMIC DNA]</scope>
    <source>
        <strain evidence="2">cv. 10/8</strain>
        <tissue evidence="1">Leaf</tissue>
    </source>
</reference>
<accession>A0A392UCH7</accession>
<comment type="caution">
    <text evidence="1">The sequence shown here is derived from an EMBL/GenBank/DDBJ whole genome shotgun (WGS) entry which is preliminary data.</text>
</comment>
<dbReference type="Proteomes" id="UP000265520">
    <property type="component" value="Unassembled WGS sequence"/>
</dbReference>
<dbReference type="EMBL" id="LXQA010769264">
    <property type="protein sequence ID" value="MCI70126.1"/>
    <property type="molecule type" value="Genomic_DNA"/>
</dbReference>